<sequence length="57" mass="6371">MSSERVERAIKQAAQSRYTVDEVVAAMELAFGDLRQEFLAEIDALTAEIEALKEAKK</sequence>
<dbReference type="AlphaFoldDB" id="A0A6G1WDN6"/>
<reference evidence="1" key="1">
    <citation type="journal article" date="2013" name="Genome Biol.">
        <title>Comparative genomics of the core and accessory genomes of 48 Sinorhizobium strains comprising five genospecies.</title>
        <authorList>
            <person name="Sugawara M."/>
            <person name="Epstein B."/>
            <person name="Badgley B.D."/>
            <person name="Unno T."/>
            <person name="Xu L."/>
            <person name="Reese J."/>
            <person name="Gyaneshwar P."/>
            <person name="Denny R."/>
            <person name="Mudge J."/>
            <person name="Bharti A.K."/>
            <person name="Farmer A.D."/>
            <person name="May G.D."/>
            <person name="Woodward J.E."/>
            <person name="Medigue C."/>
            <person name="Vallenet D."/>
            <person name="Lajus A."/>
            <person name="Rouy Z."/>
            <person name="Martinez-Vaz B."/>
            <person name="Tiffin P."/>
            <person name="Young N.D."/>
            <person name="Sadowsky M.J."/>
        </authorList>
    </citation>
    <scope>NUCLEOTIDE SEQUENCE</scope>
    <source>
        <strain evidence="1">M1</strain>
    </source>
</reference>
<name>A0A6G1WDN6_9HYPH</name>
<organism evidence="1">
    <name type="scientific">Sinorhizobium medicae</name>
    <dbReference type="NCBI Taxonomy" id="110321"/>
    <lineage>
        <taxon>Bacteria</taxon>
        <taxon>Pseudomonadati</taxon>
        <taxon>Pseudomonadota</taxon>
        <taxon>Alphaproteobacteria</taxon>
        <taxon>Hyphomicrobiales</taxon>
        <taxon>Rhizobiaceae</taxon>
        <taxon>Sinorhizobium/Ensifer group</taxon>
        <taxon>Sinorhizobium</taxon>
    </lineage>
</organism>
<dbReference type="RefSeq" id="WP_153412200.1">
    <property type="nucleotide sequence ID" value="NZ_WISB01000008.1"/>
</dbReference>
<gene>
    <name evidence="1" type="ORF">GHJ91_01300</name>
</gene>
<evidence type="ECO:0000313" key="1">
    <source>
        <dbReference type="EMBL" id="MQW67850.1"/>
    </source>
</evidence>
<protein>
    <submittedName>
        <fullName evidence="1">Uncharacterized protein</fullName>
    </submittedName>
</protein>
<proteinExistence type="predicted"/>
<accession>A0A6G1WDN6</accession>
<comment type="caution">
    <text evidence="1">The sequence shown here is derived from an EMBL/GenBank/DDBJ whole genome shotgun (WGS) entry which is preliminary data.</text>
</comment>
<dbReference type="EMBL" id="WISB01000008">
    <property type="protein sequence ID" value="MQW67850.1"/>
    <property type="molecule type" value="Genomic_DNA"/>
</dbReference>